<evidence type="ECO:0000256" key="3">
    <source>
        <dbReference type="ARBA" id="ARBA00023163"/>
    </source>
</evidence>
<dbReference type="PANTHER" id="PTHR43130">
    <property type="entry name" value="ARAC-FAMILY TRANSCRIPTIONAL REGULATOR"/>
    <property type="match status" value="1"/>
</dbReference>
<dbReference type="RefSeq" id="WP_344164775.1">
    <property type="nucleotide sequence ID" value="NZ_BAAANF010000030.1"/>
</dbReference>
<gene>
    <name evidence="5" type="ORF">GCM10009745_79730</name>
</gene>
<sequence>MRTVAVLVLDGSIGVELAGACQVFATAADPRTGADLYDVRVCGSAGTTIAAHRQAIFRADPPYPLRAAKQAHTLIVPAAFEAEPEAVEVVREAHRRGVRVASICTGAFVLAEAGLLDGRRATTHWAHAAELARRYPAVEVVPDALYVDDGDVLTSAGVTAGLDLCLHLVRRDHGAAVAATVARQLVMAPHRAGGQAQFVTTPVVEGNHSLEPVLHWIRDHLAEPLTLGTIATYASMSPRTLSRQFRAQTGTTPLRWLIRQRLARTQELLETTSLTVDQIATATGFGTADLLRQHFTKTFATTPTAYRRTFSDASEAAVGDLDRDDEVAAAFGAEVRDSQ</sequence>
<organism evidence="5 6">
    <name type="scientific">Kribbella yunnanensis</name>
    <dbReference type="NCBI Taxonomy" id="190194"/>
    <lineage>
        <taxon>Bacteria</taxon>
        <taxon>Bacillati</taxon>
        <taxon>Actinomycetota</taxon>
        <taxon>Actinomycetes</taxon>
        <taxon>Propionibacteriales</taxon>
        <taxon>Kribbellaceae</taxon>
        <taxon>Kribbella</taxon>
    </lineage>
</organism>
<keyword evidence="2" id="KW-0238">DNA-binding</keyword>
<dbReference type="PANTHER" id="PTHR43130:SF3">
    <property type="entry name" value="HTH-TYPE TRANSCRIPTIONAL REGULATOR RV1931C"/>
    <property type="match status" value="1"/>
</dbReference>
<reference evidence="5 6" key="1">
    <citation type="journal article" date="2019" name="Int. J. Syst. Evol. Microbiol.">
        <title>The Global Catalogue of Microorganisms (GCM) 10K type strain sequencing project: providing services to taxonomists for standard genome sequencing and annotation.</title>
        <authorList>
            <consortium name="The Broad Institute Genomics Platform"/>
            <consortium name="The Broad Institute Genome Sequencing Center for Infectious Disease"/>
            <person name="Wu L."/>
            <person name="Ma J."/>
        </authorList>
    </citation>
    <scope>NUCLEOTIDE SEQUENCE [LARGE SCALE GENOMIC DNA]</scope>
    <source>
        <strain evidence="5 6">JCM 14307</strain>
    </source>
</reference>
<protein>
    <submittedName>
        <fullName evidence="5">Helix-turn-helix domain-containing protein</fullName>
    </submittedName>
</protein>
<dbReference type="InterPro" id="IPR018060">
    <property type="entry name" value="HTH_AraC"/>
</dbReference>
<evidence type="ECO:0000256" key="2">
    <source>
        <dbReference type="ARBA" id="ARBA00023125"/>
    </source>
</evidence>
<dbReference type="Gene3D" id="1.10.10.60">
    <property type="entry name" value="Homeodomain-like"/>
    <property type="match status" value="1"/>
</dbReference>
<dbReference type="SUPFAM" id="SSF46689">
    <property type="entry name" value="Homeodomain-like"/>
    <property type="match status" value="2"/>
</dbReference>
<keyword evidence="3" id="KW-0804">Transcription</keyword>
<keyword evidence="6" id="KW-1185">Reference proteome</keyword>
<dbReference type="Proteomes" id="UP001500280">
    <property type="component" value="Unassembled WGS sequence"/>
</dbReference>
<keyword evidence="1" id="KW-0805">Transcription regulation</keyword>
<dbReference type="Pfam" id="PF12833">
    <property type="entry name" value="HTH_18"/>
    <property type="match status" value="1"/>
</dbReference>
<evidence type="ECO:0000259" key="4">
    <source>
        <dbReference type="PROSITE" id="PS01124"/>
    </source>
</evidence>
<dbReference type="EMBL" id="BAAANF010000030">
    <property type="protein sequence ID" value="GAA1718869.1"/>
    <property type="molecule type" value="Genomic_DNA"/>
</dbReference>
<dbReference type="PROSITE" id="PS01124">
    <property type="entry name" value="HTH_ARAC_FAMILY_2"/>
    <property type="match status" value="1"/>
</dbReference>
<feature type="domain" description="HTH araC/xylS-type" evidence="4">
    <location>
        <begin position="211"/>
        <end position="309"/>
    </location>
</feature>
<dbReference type="PROSITE" id="PS00041">
    <property type="entry name" value="HTH_ARAC_FAMILY_1"/>
    <property type="match status" value="1"/>
</dbReference>
<evidence type="ECO:0000256" key="1">
    <source>
        <dbReference type="ARBA" id="ARBA00023015"/>
    </source>
</evidence>
<proteinExistence type="predicted"/>
<dbReference type="InterPro" id="IPR009057">
    <property type="entry name" value="Homeodomain-like_sf"/>
</dbReference>
<evidence type="ECO:0000313" key="5">
    <source>
        <dbReference type="EMBL" id="GAA1718869.1"/>
    </source>
</evidence>
<dbReference type="Pfam" id="PF01965">
    <property type="entry name" value="DJ-1_PfpI"/>
    <property type="match status" value="1"/>
</dbReference>
<dbReference type="InterPro" id="IPR002818">
    <property type="entry name" value="DJ-1/PfpI"/>
</dbReference>
<dbReference type="InterPro" id="IPR052158">
    <property type="entry name" value="INH-QAR"/>
</dbReference>
<dbReference type="CDD" id="cd03137">
    <property type="entry name" value="GATase1_AraC_1"/>
    <property type="match status" value="1"/>
</dbReference>
<name>A0ABN2J699_9ACTN</name>
<dbReference type="InterPro" id="IPR018062">
    <property type="entry name" value="HTH_AraC-typ_CS"/>
</dbReference>
<dbReference type="InterPro" id="IPR029062">
    <property type="entry name" value="Class_I_gatase-like"/>
</dbReference>
<dbReference type="Gene3D" id="3.40.50.880">
    <property type="match status" value="1"/>
</dbReference>
<dbReference type="SUPFAM" id="SSF52317">
    <property type="entry name" value="Class I glutamine amidotransferase-like"/>
    <property type="match status" value="1"/>
</dbReference>
<dbReference type="SMART" id="SM00342">
    <property type="entry name" value="HTH_ARAC"/>
    <property type="match status" value="1"/>
</dbReference>
<comment type="caution">
    <text evidence="5">The sequence shown here is derived from an EMBL/GenBank/DDBJ whole genome shotgun (WGS) entry which is preliminary data.</text>
</comment>
<accession>A0ABN2J699</accession>
<evidence type="ECO:0000313" key="6">
    <source>
        <dbReference type="Proteomes" id="UP001500280"/>
    </source>
</evidence>